<dbReference type="EMBL" id="BAABKI010000018">
    <property type="protein sequence ID" value="GAA5174842.1"/>
    <property type="molecule type" value="Genomic_DNA"/>
</dbReference>
<evidence type="ECO:0000313" key="2">
    <source>
        <dbReference type="Proteomes" id="UP001500074"/>
    </source>
</evidence>
<comment type="caution">
    <text evidence="1">The sequence shown here is derived from an EMBL/GenBank/DDBJ whole genome shotgun (WGS) entry which is preliminary data.</text>
</comment>
<reference evidence="2" key="1">
    <citation type="journal article" date="2019" name="Int. J. Syst. Evol. Microbiol.">
        <title>The Global Catalogue of Microorganisms (GCM) 10K type strain sequencing project: providing services to taxonomists for standard genome sequencing and annotation.</title>
        <authorList>
            <consortium name="The Broad Institute Genomics Platform"/>
            <consortium name="The Broad Institute Genome Sequencing Center for Infectious Disease"/>
            <person name="Wu L."/>
            <person name="Ma J."/>
        </authorList>
    </citation>
    <scope>NUCLEOTIDE SEQUENCE [LARGE SCALE GENOMIC DNA]</scope>
    <source>
        <strain evidence="2">JCM 18472</strain>
    </source>
</reference>
<accession>A0ABP9RCY6</accession>
<keyword evidence="2" id="KW-1185">Reference proteome</keyword>
<proteinExistence type="predicted"/>
<gene>
    <name evidence="1" type="ORF">GCM10023342_16770</name>
</gene>
<evidence type="ECO:0000313" key="1">
    <source>
        <dbReference type="EMBL" id="GAA5174842.1"/>
    </source>
</evidence>
<name>A0ABP9RCY6_9GAMM</name>
<sequence>MRRVTWIAWAISSDDSEMPLDMEASLKEQGIPSIEELMQALRAEIDKHRKGDGHLD</sequence>
<protein>
    <submittedName>
        <fullName evidence="1">Uncharacterized protein</fullName>
    </submittedName>
</protein>
<dbReference type="Proteomes" id="UP001500074">
    <property type="component" value="Unassembled WGS sequence"/>
</dbReference>
<organism evidence="1 2">
    <name type="scientific">Modicisalibacter zincidurans</name>
    <dbReference type="NCBI Taxonomy" id="1178777"/>
    <lineage>
        <taxon>Bacteria</taxon>
        <taxon>Pseudomonadati</taxon>
        <taxon>Pseudomonadota</taxon>
        <taxon>Gammaproteobacteria</taxon>
        <taxon>Oceanospirillales</taxon>
        <taxon>Halomonadaceae</taxon>
        <taxon>Modicisalibacter</taxon>
    </lineage>
</organism>